<accession>A0ABU6SS16</accession>
<reference evidence="1 2" key="1">
    <citation type="journal article" date="2023" name="Plants (Basel)">
        <title>Bridging the Gap: Combining Genomics and Transcriptomics Approaches to Understand Stylosanthes scabra, an Orphan Legume from the Brazilian Caatinga.</title>
        <authorList>
            <person name="Ferreira-Neto J.R.C."/>
            <person name="da Silva M.D."/>
            <person name="Binneck E."/>
            <person name="de Melo N.F."/>
            <person name="da Silva R.H."/>
            <person name="de Melo A.L.T.M."/>
            <person name="Pandolfi V."/>
            <person name="Bustamante F.O."/>
            <person name="Brasileiro-Vidal A.C."/>
            <person name="Benko-Iseppon A.M."/>
        </authorList>
    </citation>
    <scope>NUCLEOTIDE SEQUENCE [LARGE SCALE GENOMIC DNA]</scope>
    <source>
        <tissue evidence="1">Leaves</tissue>
    </source>
</reference>
<comment type="caution">
    <text evidence="1">The sequence shown here is derived from an EMBL/GenBank/DDBJ whole genome shotgun (WGS) entry which is preliminary data.</text>
</comment>
<evidence type="ECO:0000313" key="2">
    <source>
        <dbReference type="Proteomes" id="UP001341840"/>
    </source>
</evidence>
<dbReference type="Proteomes" id="UP001341840">
    <property type="component" value="Unassembled WGS sequence"/>
</dbReference>
<proteinExistence type="predicted"/>
<sequence>MADLDKLDEVAYHELSNEDLLVVIDYLTGYSCKLVENATNISLKFASSSSNLDKLLGYQRPISEKSGLGYSGESEANLKTMFVKAKASTSNTKSPAASTNIKNSAKGKYCSKCNKTGYTPPQCFVFERKIGNKT</sequence>
<protein>
    <submittedName>
        <fullName evidence="1">Uncharacterized protein</fullName>
    </submittedName>
</protein>
<name>A0ABU6SS16_9FABA</name>
<evidence type="ECO:0000313" key="1">
    <source>
        <dbReference type="EMBL" id="MED6139045.1"/>
    </source>
</evidence>
<organism evidence="1 2">
    <name type="scientific">Stylosanthes scabra</name>
    <dbReference type="NCBI Taxonomy" id="79078"/>
    <lineage>
        <taxon>Eukaryota</taxon>
        <taxon>Viridiplantae</taxon>
        <taxon>Streptophyta</taxon>
        <taxon>Embryophyta</taxon>
        <taxon>Tracheophyta</taxon>
        <taxon>Spermatophyta</taxon>
        <taxon>Magnoliopsida</taxon>
        <taxon>eudicotyledons</taxon>
        <taxon>Gunneridae</taxon>
        <taxon>Pentapetalae</taxon>
        <taxon>rosids</taxon>
        <taxon>fabids</taxon>
        <taxon>Fabales</taxon>
        <taxon>Fabaceae</taxon>
        <taxon>Papilionoideae</taxon>
        <taxon>50 kb inversion clade</taxon>
        <taxon>dalbergioids sensu lato</taxon>
        <taxon>Dalbergieae</taxon>
        <taxon>Pterocarpus clade</taxon>
        <taxon>Stylosanthes</taxon>
    </lineage>
</organism>
<keyword evidence="2" id="KW-1185">Reference proteome</keyword>
<dbReference type="EMBL" id="JASCZI010061573">
    <property type="protein sequence ID" value="MED6139045.1"/>
    <property type="molecule type" value="Genomic_DNA"/>
</dbReference>
<gene>
    <name evidence="1" type="ORF">PIB30_080144</name>
</gene>